<evidence type="ECO:0000313" key="6">
    <source>
        <dbReference type="EMBL" id="CAK8677797.1"/>
    </source>
</evidence>
<evidence type="ECO:0000256" key="3">
    <source>
        <dbReference type="ARBA" id="ARBA00022833"/>
    </source>
</evidence>
<name>A0ABP0FHK3_CLALP</name>
<dbReference type="InterPro" id="IPR044034">
    <property type="entry name" value="NAC-like_UBA"/>
</dbReference>
<comment type="caution">
    <text evidence="6">The sequence shown here is derived from an EMBL/GenBank/DDBJ whole genome shotgun (WGS) entry which is preliminary data.</text>
</comment>
<dbReference type="Proteomes" id="UP001642483">
    <property type="component" value="Unassembled WGS sequence"/>
</dbReference>
<dbReference type="Pfam" id="PF01753">
    <property type="entry name" value="zf-MYND"/>
    <property type="match status" value="1"/>
</dbReference>
<proteinExistence type="predicted"/>
<dbReference type="EMBL" id="CAWYQH010000046">
    <property type="protein sequence ID" value="CAK8677797.1"/>
    <property type="molecule type" value="Genomic_DNA"/>
</dbReference>
<dbReference type="SUPFAM" id="SSF144232">
    <property type="entry name" value="HIT/MYND zinc finger-like"/>
    <property type="match status" value="1"/>
</dbReference>
<evidence type="ECO:0000256" key="1">
    <source>
        <dbReference type="ARBA" id="ARBA00022723"/>
    </source>
</evidence>
<organism evidence="6 7">
    <name type="scientific">Clavelina lepadiformis</name>
    <name type="common">Light-bulb sea squirt</name>
    <name type="synonym">Ascidia lepadiformis</name>
    <dbReference type="NCBI Taxonomy" id="159417"/>
    <lineage>
        <taxon>Eukaryota</taxon>
        <taxon>Metazoa</taxon>
        <taxon>Chordata</taxon>
        <taxon>Tunicata</taxon>
        <taxon>Ascidiacea</taxon>
        <taxon>Aplousobranchia</taxon>
        <taxon>Clavelinidae</taxon>
        <taxon>Clavelina</taxon>
    </lineage>
</organism>
<dbReference type="InterPro" id="IPR002893">
    <property type="entry name" value="Znf_MYND"/>
</dbReference>
<protein>
    <recommendedName>
        <fullName evidence="5">MYND-type domain-containing protein</fullName>
    </recommendedName>
</protein>
<feature type="domain" description="MYND-type" evidence="5">
    <location>
        <begin position="5"/>
        <end position="43"/>
    </location>
</feature>
<keyword evidence="7" id="KW-1185">Reference proteome</keyword>
<keyword evidence="3" id="KW-0862">Zinc</keyword>
<keyword evidence="2 4" id="KW-0863">Zinc-finger</keyword>
<evidence type="ECO:0000256" key="2">
    <source>
        <dbReference type="ARBA" id="ARBA00022771"/>
    </source>
</evidence>
<dbReference type="InterPro" id="IPR029071">
    <property type="entry name" value="Ubiquitin-like_domsf"/>
</dbReference>
<accession>A0ABP0FHK3</accession>
<sequence length="194" mass="21805">MVAECKTCKQQQNIMKRCVRCKSIYYCSRACQAEDWPAHKLQCNGDQANSTVKSAVCVKATEEREKENRDKLPQKSTVVTVKCNRKKYKISVTDCAKDAMKVVSETVKIPLDKLKLICKGKVVTEDNFSTFVFSEGSKIFMALGEESEDESGLHSGDIETIMEQLHVDRNRAVRGLKECKGDLIDAILFVGDKL</sequence>
<dbReference type="PROSITE" id="PS50865">
    <property type="entry name" value="ZF_MYND_2"/>
    <property type="match status" value="1"/>
</dbReference>
<dbReference type="Gene3D" id="6.10.140.2220">
    <property type="match status" value="1"/>
</dbReference>
<evidence type="ECO:0000313" key="7">
    <source>
        <dbReference type="Proteomes" id="UP001642483"/>
    </source>
</evidence>
<reference evidence="6 7" key="1">
    <citation type="submission" date="2024-02" db="EMBL/GenBank/DDBJ databases">
        <authorList>
            <person name="Daric V."/>
            <person name="Darras S."/>
        </authorList>
    </citation>
    <scope>NUCLEOTIDE SEQUENCE [LARGE SCALE GENOMIC DNA]</scope>
</reference>
<dbReference type="Gene3D" id="1.10.8.10">
    <property type="entry name" value="DNA helicase RuvA subunit, C-terminal domain"/>
    <property type="match status" value="1"/>
</dbReference>
<dbReference type="Pfam" id="PF19026">
    <property type="entry name" value="UBA_HYPK"/>
    <property type="match status" value="1"/>
</dbReference>
<gene>
    <name evidence="6" type="ORF">CVLEPA_LOCUS7792</name>
</gene>
<dbReference type="SUPFAM" id="SSF54236">
    <property type="entry name" value="Ubiquitin-like"/>
    <property type="match status" value="1"/>
</dbReference>
<dbReference type="CDD" id="cd14278">
    <property type="entry name" value="UBA_NAC_like"/>
    <property type="match status" value="1"/>
</dbReference>
<dbReference type="PROSITE" id="PS01360">
    <property type="entry name" value="ZF_MYND_1"/>
    <property type="match status" value="1"/>
</dbReference>
<evidence type="ECO:0000256" key="4">
    <source>
        <dbReference type="PROSITE-ProRule" id="PRU00134"/>
    </source>
</evidence>
<evidence type="ECO:0000259" key="5">
    <source>
        <dbReference type="PROSITE" id="PS50865"/>
    </source>
</evidence>
<dbReference type="Gene3D" id="3.10.20.90">
    <property type="entry name" value="Phosphatidylinositol 3-kinase Catalytic Subunit, Chain A, domain 1"/>
    <property type="match status" value="1"/>
</dbReference>
<keyword evidence="1" id="KW-0479">Metal-binding</keyword>